<dbReference type="Pfam" id="PF14071">
    <property type="entry name" value="YlbD_coat"/>
    <property type="match status" value="1"/>
</dbReference>
<evidence type="ECO:0000313" key="3">
    <source>
        <dbReference type="Proteomes" id="UP000593626"/>
    </source>
</evidence>
<accession>A0A7S8CAE4</accession>
<reference evidence="2 3" key="1">
    <citation type="submission" date="2019-07" db="EMBL/GenBank/DDBJ databases">
        <title>Genome sequence of 2 isolates from Red Sea Mangroves.</title>
        <authorList>
            <person name="Sefrji F."/>
            <person name="Michoud G."/>
            <person name="Merlino G."/>
            <person name="Daffonchio D."/>
        </authorList>
    </citation>
    <scope>NUCLEOTIDE SEQUENCE [LARGE SCALE GENOMIC DNA]</scope>
    <source>
        <strain evidence="2 3">R1DC41</strain>
    </source>
</reference>
<evidence type="ECO:0000313" key="2">
    <source>
        <dbReference type="EMBL" id="QPC46226.1"/>
    </source>
</evidence>
<feature type="region of interest" description="Disordered" evidence="1">
    <location>
        <begin position="115"/>
        <end position="142"/>
    </location>
</feature>
<feature type="region of interest" description="Disordered" evidence="1">
    <location>
        <begin position="49"/>
        <end position="80"/>
    </location>
</feature>
<organism evidence="2 3">
    <name type="scientific">Mangrovibacillus cuniculi</name>
    <dbReference type="NCBI Taxonomy" id="2593652"/>
    <lineage>
        <taxon>Bacteria</taxon>
        <taxon>Bacillati</taxon>
        <taxon>Bacillota</taxon>
        <taxon>Bacilli</taxon>
        <taxon>Bacillales</taxon>
        <taxon>Bacillaceae</taxon>
        <taxon>Mangrovibacillus</taxon>
    </lineage>
</organism>
<dbReference type="Proteomes" id="UP000593626">
    <property type="component" value="Chromosome"/>
</dbReference>
<dbReference type="InterPro" id="IPR025953">
    <property type="entry name" value="YlbD_coat"/>
</dbReference>
<evidence type="ECO:0008006" key="4">
    <source>
        <dbReference type="Google" id="ProtNLM"/>
    </source>
</evidence>
<feature type="compositionally biased region" description="Basic and acidic residues" evidence="1">
    <location>
        <begin position="59"/>
        <end position="74"/>
    </location>
</feature>
<proteinExistence type="predicted"/>
<protein>
    <recommendedName>
        <fullName evidence="4">Coat protein</fullName>
    </recommendedName>
</protein>
<dbReference type="KEGG" id="mcui:G8O30_04265"/>
<keyword evidence="3" id="KW-1185">Reference proteome</keyword>
<feature type="compositionally biased region" description="Polar residues" evidence="1">
    <location>
        <begin position="116"/>
        <end position="130"/>
    </location>
</feature>
<dbReference type="AlphaFoldDB" id="A0A7S8CAE4"/>
<evidence type="ECO:0000256" key="1">
    <source>
        <dbReference type="SAM" id="MobiDB-lite"/>
    </source>
</evidence>
<dbReference type="EMBL" id="CP049742">
    <property type="protein sequence ID" value="QPC46226.1"/>
    <property type="molecule type" value="Genomic_DNA"/>
</dbReference>
<gene>
    <name evidence="2" type="ORF">G8O30_04265</name>
</gene>
<sequence>MINVTKEQRKEQFKKFVRSHPGLKNEVDSGNKTWRTLFDEWELFGEDDPMWNDYSTSPQKDKVTPTKTETKSEDSSSGLVSQLTSMVKNMDGEQMNQHLDSLNRAIGAIQGILGQFQGTNKSTETRSTTEPAKKNPFSFRQD</sequence>
<name>A0A7S8CAE4_9BACI</name>